<dbReference type="InterPro" id="IPR036761">
    <property type="entry name" value="TTHA0802/YceI-like_sf"/>
</dbReference>
<name>A0A3E1QDL4_9FLAO</name>
<dbReference type="AlphaFoldDB" id="A0A3E1QDL4"/>
<feature type="chain" id="PRO_5017769510" evidence="1">
    <location>
        <begin position="18"/>
        <end position="189"/>
    </location>
</feature>
<protein>
    <submittedName>
        <fullName evidence="3">YceI family protein</fullName>
    </submittedName>
</protein>
<accession>A0A3E1QDL4</accession>
<dbReference type="EMBL" id="QVID01000001">
    <property type="protein sequence ID" value="RFN60251.1"/>
    <property type="molecule type" value="Genomic_DNA"/>
</dbReference>
<keyword evidence="4" id="KW-1185">Reference proteome</keyword>
<dbReference type="Gene3D" id="2.40.128.110">
    <property type="entry name" value="Lipid/polyisoprenoid-binding, YceI-like"/>
    <property type="match status" value="1"/>
</dbReference>
<comment type="caution">
    <text evidence="3">The sequence shown here is derived from an EMBL/GenBank/DDBJ whole genome shotgun (WGS) entry which is preliminary data.</text>
</comment>
<evidence type="ECO:0000256" key="1">
    <source>
        <dbReference type="SAM" id="SignalP"/>
    </source>
</evidence>
<evidence type="ECO:0000313" key="4">
    <source>
        <dbReference type="Proteomes" id="UP000261082"/>
    </source>
</evidence>
<reference evidence="3 4" key="1">
    <citation type="journal article" date="2007" name="Int. J. Syst. Evol. Microbiol.">
        <title>Marixanthomonas ophiurae gen. nov., sp. nov., a marine bacterium of the family Flavobacteriaceae isolated from a deep-sea brittle star.</title>
        <authorList>
            <person name="Romanenko L.A."/>
            <person name="Uchino M."/>
            <person name="Frolova G.M."/>
            <person name="Mikhailov V.V."/>
        </authorList>
    </citation>
    <scope>NUCLEOTIDE SEQUENCE [LARGE SCALE GENOMIC DNA]</scope>
    <source>
        <strain evidence="3 4">KMM 3046</strain>
    </source>
</reference>
<proteinExistence type="predicted"/>
<dbReference type="Proteomes" id="UP000261082">
    <property type="component" value="Unassembled WGS sequence"/>
</dbReference>
<sequence length="189" mass="21671">MKYALLFTLTLTTIVSAQNSMEKETIYILKNSKLTITGDTNINKFRCEFDTTYLVQNKEINYINNGDEINFKNAVLTLQNECFDCGSKAINRDFHSLLKSEKYPEITLELNYISLNDKERGIAHVIITISEKEKEYTFPIDISSSSTNCFSGKLKMNIKDFGLEPPKKLFGLIIIKEEVEINFNLAIEI</sequence>
<dbReference type="Pfam" id="PF04264">
    <property type="entry name" value="YceI"/>
    <property type="match status" value="1"/>
</dbReference>
<evidence type="ECO:0000313" key="3">
    <source>
        <dbReference type="EMBL" id="RFN60251.1"/>
    </source>
</evidence>
<gene>
    <name evidence="3" type="ORF">DZ858_09480</name>
</gene>
<organism evidence="3 4">
    <name type="scientific">Marixanthomonas ophiurae</name>
    <dbReference type="NCBI Taxonomy" id="387659"/>
    <lineage>
        <taxon>Bacteria</taxon>
        <taxon>Pseudomonadati</taxon>
        <taxon>Bacteroidota</taxon>
        <taxon>Flavobacteriia</taxon>
        <taxon>Flavobacteriales</taxon>
        <taxon>Flavobacteriaceae</taxon>
        <taxon>Marixanthomonas</taxon>
    </lineage>
</organism>
<dbReference type="InterPro" id="IPR007372">
    <property type="entry name" value="Lipid/polyisoprenoid-bd_YceI"/>
</dbReference>
<feature type="signal peptide" evidence="1">
    <location>
        <begin position="1"/>
        <end position="17"/>
    </location>
</feature>
<evidence type="ECO:0000259" key="2">
    <source>
        <dbReference type="Pfam" id="PF04264"/>
    </source>
</evidence>
<keyword evidence="1" id="KW-0732">Signal</keyword>
<feature type="domain" description="Lipid/polyisoprenoid-binding YceI-like" evidence="2">
    <location>
        <begin position="57"/>
        <end position="185"/>
    </location>
</feature>
<dbReference type="SUPFAM" id="SSF101874">
    <property type="entry name" value="YceI-like"/>
    <property type="match status" value="1"/>
</dbReference>